<dbReference type="Gene3D" id="3.90.1300.10">
    <property type="entry name" value="Amidase signature (AS) domain"/>
    <property type="match status" value="1"/>
</dbReference>
<dbReference type="GO" id="GO:0050567">
    <property type="term" value="F:glutaminyl-tRNA synthase (glutamine-hydrolyzing) activity"/>
    <property type="evidence" value="ECO:0007669"/>
    <property type="project" value="TreeGrafter"/>
</dbReference>
<protein>
    <recommendedName>
        <fullName evidence="3">Amidase domain-containing protein</fullName>
    </recommendedName>
</protein>
<evidence type="ECO:0000313" key="5">
    <source>
        <dbReference type="Proteomes" id="UP000291116"/>
    </source>
</evidence>
<accession>A0A448ZKT1</accession>
<dbReference type="InterPro" id="IPR036928">
    <property type="entry name" value="AS_sf"/>
</dbReference>
<dbReference type="Proteomes" id="UP000291116">
    <property type="component" value="Unassembled WGS sequence"/>
</dbReference>
<evidence type="ECO:0000259" key="3">
    <source>
        <dbReference type="Pfam" id="PF01425"/>
    </source>
</evidence>
<dbReference type="PANTHER" id="PTHR11895:SF7">
    <property type="entry name" value="GLUTAMYL-TRNA(GLN) AMIDOTRANSFERASE SUBUNIT A, MITOCHONDRIAL"/>
    <property type="match status" value="1"/>
</dbReference>
<gene>
    <name evidence="4" type="ORF">PSNMU_V1.4_AUG-EV-PASAV3_0096050</name>
</gene>
<dbReference type="InterPro" id="IPR023631">
    <property type="entry name" value="Amidase_dom"/>
</dbReference>
<comment type="similarity">
    <text evidence="1">Belongs to the amidase family.</text>
</comment>
<keyword evidence="5" id="KW-1185">Reference proteome</keyword>
<dbReference type="Pfam" id="PF01425">
    <property type="entry name" value="Amidase"/>
    <property type="match status" value="2"/>
</dbReference>
<feature type="compositionally biased region" description="Polar residues" evidence="2">
    <location>
        <begin position="472"/>
        <end position="481"/>
    </location>
</feature>
<dbReference type="EMBL" id="CAACVS010000459">
    <property type="protein sequence ID" value="VEU42624.1"/>
    <property type="molecule type" value="Genomic_DNA"/>
</dbReference>
<dbReference type="AlphaFoldDB" id="A0A448ZKT1"/>
<dbReference type="OrthoDB" id="421993at2759"/>
<reference evidence="4 5" key="1">
    <citation type="submission" date="2019-01" db="EMBL/GenBank/DDBJ databases">
        <authorList>
            <person name="Ferrante I. M."/>
        </authorList>
    </citation>
    <scope>NUCLEOTIDE SEQUENCE [LARGE SCALE GENOMIC DNA]</scope>
    <source>
        <strain evidence="4 5">B856</strain>
    </source>
</reference>
<evidence type="ECO:0000256" key="1">
    <source>
        <dbReference type="ARBA" id="ARBA00009199"/>
    </source>
</evidence>
<dbReference type="SUPFAM" id="SSF75304">
    <property type="entry name" value="Amidase signature (AS) enzymes"/>
    <property type="match status" value="2"/>
</dbReference>
<proteinExistence type="inferred from homology"/>
<sequence length="628" mass="66570">MQGRLSLTIQTAARLLDSGLVTSSQLSLFCHSMAVAGEKNWGLNAFNHLIPWNVISENARESDERRQNGEPLSIFDGIPVSIKSNIAEKTLPLTAGSAILGHHPIGATKVTGASSPPPCGYDADTTRILLREKGGICIGTTSMDEFGMGSLGTNVPPGLPGESPGFVKNPLPFLQHLYFDDVDEDINGMTVGEGRTGTRSGFNDERLAEIIRMSPAAISDKHAEAIERYRNMEAEDGSTSYSYSAGGSSSGSAASVAHGSSLLSLGTDTGGSVRLPAAWCGLVGLKPSYGLLSRHGVVSYASSFDTVGVLANSVDCAASALDILAHRNQDFSRDSNFSSYGRNIDGSYKESSSDASFAEIGLAQALLSENENPNYQPLSGIRVGIPSAFSVKECPEEIRTSWSLAADILEDNGAEIIEISTEDIDPGLVQKALSAYYVLVSAEAMSNLSRYDGFRYGVAADEEETASETEGNRLTQNTSDDGMTPLERQYSASRSKGFGSEVKKRILCGASVLSSDKFHSYYEAAAKLRAALADQMTSVLEEKADLLLFPTVLSLPPKIGNGTSLEGNGNNTAMFANDVMTVPASLAGLPAVSIPVPIEGEDKFLGGIQLVSSRLRESVMLKSARVLQ</sequence>
<dbReference type="InterPro" id="IPR020556">
    <property type="entry name" value="Amidase_CS"/>
</dbReference>
<feature type="domain" description="Amidase" evidence="3">
    <location>
        <begin position="242"/>
        <end position="619"/>
    </location>
</feature>
<organism evidence="4 5">
    <name type="scientific">Pseudo-nitzschia multistriata</name>
    <dbReference type="NCBI Taxonomy" id="183589"/>
    <lineage>
        <taxon>Eukaryota</taxon>
        <taxon>Sar</taxon>
        <taxon>Stramenopiles</taxon>
        <taxon>Ochrophyta</taxon>
        <taxon>Bacillariophyta</taxon>
        <taxon>Bacillariophyceae</taxon>
        <taxon>Bacillariophycidae</taxon>
        <taxon>Bacillariales</taxon>
        <taxon>Bacillariaceae</taxon>
        <taxon>Pseudo-nitzschia</taxon>
    </lineage>
</organism>
<name>A0A448ZKT1_9STRA</name>
<dbReference type="PANTHER" id="PTHR11895">
    <property type="entry name" value="TRANSAMIDASE"/>
    <property type="match status" value="1"/>
</dbReference>
<evidence type="ECO:0000313" key="4">
    <source>
        <dbReference type="EMBL" id="VEU42624.1"/>
    </source>
</evidence>
<dbReference type="InterPro" id="IPR000120">
    <property type="entry name" value="Amidase"/>
</dbReference>
<dbReference type="PROSITE" id="PS00571">
    <property type="entry name" value="AMIDASES"/>
    <property type="match status" value="1"/>
</dbReference>
<feature type="region of interest" description="Disordered" evidence="2">
    <location>
        <begin position="462"/>
        <end position="492"/>
    </location>
</feature>
<evidence type="ECO:0000256" key="2">
    <source>
        <dbReference type="SAM" id="MobiDB-lite"/>
    </source>
</evidence>
<feature type="domain" description="Amidase" evidence="3">
    <location>
        <begin position="41"/>
        <end position="157"/>
    </location>
</feature>